<dbReference type="STRING" id="404433.BTW07_13565"/>
<protein>
    <submittedName>
        <fullName evidence="9">Tail-specific protease</fullName>
    </submittedName>
</protein>
<gene>
    <name evidence="9" type="ORF">BTW07_13565</name>
</gene>
<name>A0A1Q8SQD2_9GAMM</name>
<dbReference type="AlphaFoldDB" id="A0A1Q8SQD2"/>
<dbReference type="SUPFAM" id="SSF52096">
    <property type="entry name" value="ClpP/crotonase"/>
    <property type="match status" value="1"/>
</dbReference>
<dbReference type="InterPro" id="IPR040573">
    <property type="entry name" value="TSP_N"/>
</dbReference>
<evidence type="ECO:0000256" key="6">
    <source>
        <dbReference type="SAM" id="MobiDB-lite"/>
    </source>
</evidence>
<keyword evidence="7" id="KW-0732">Signal</keyword>
<dbReference type="SMART" id="SM00228">
    <property type="entry name" value="PDZ"/>
    <property type="match status" value="1"/>
</dbReference>
<evidence type="ECO:0000313" key="9">
    <source>
        <dbReference type="EMBL" id="OLO03614.1"/>
    </source>
</evidence>
<dbReference type="InterPro" id="IPR004447">
    <property type="entry name" value="Peptidase_S41A"/>
</dbReference>
<dbReference type="EMBL" id="MSDO01000020">
    <property type="protein sequence ID" value="OLO03614.1"/>
    <property type="molecule type" value="Genomic_DNA"/>
</dbReference>
<feature type="region of interest" description="Disordered" evidence="6">
    <location>
        <begin position="598"/>
        <end position="624"/>
    </location>
</feature>
<dbReference type="InterPro" id="IPR029045">
    <property type="entry name" value="ClpP/crotonase-like_dom_sf"/>
</dbReference>
<dbReference type="GO" id="GO:0030288">
    <property type="term" value="C:outer membrane-bounded periplasmic space"/>
    <property type="evidence" value="ECO:0007669"/>
    <property type="project" value="TreeGrafter"/>
</dbReference>
<dbReference type="SMART" id="SM00245">
    <property type="entry name" value="TSPc"/>
    <property type="match status" value="1"/>
</dbReference>
<dbReference type="Pfam" id="PF17804">
    <property type="entry name" value="TSP_NTD"/>
    <property type="match status" value="1"/>
</dbReference>
<dbReference type="FunFam" id="3.90.226.10:FF:000090">
    <property type="entry name" value="Tail-specific protease"/>
    <property type="match status" value="1"/>
</dbReference>
<sequence length="723" mass="80244">MTLTVAARHAAMCLLLLAWSVTALAGPTPTDDQRQATSEVAESLQYGSYSGVDLDDDWSKRAFQRLLDVLDDQRAYLLQRDVDNFSELETSLDDAVKAGDLDRVYAFYSRYQDRVESRLQWLVDKVDQGIDYDYTSNERLALDREDSPWAGSESSLDELWSKRLENAALTLSLSDQSPAEIQKTLHDRYANQLNRVRQTNAEDVLVLLMAAVTGTVDPHTEYFSPQQSESFDIQMRLSLEGIGALLQSDGEYVKVSSLVPGGPADKAGVLQPADRIVAVGQNENGDMVNVVGMRLDEVVDLIRGPKGSTVRLDIIPAKAVDVTRTHTIRITRDTVKLEDQAAHSRVENVQRDGKTHKIGIITVPAFYVDFDAWQAGESDYRSTTRDVAKEIDKLKAQGVEGIVLDLRNDGGGALQEANSMIGLFIDRGPTVQVRDAQGRINLYGDTDAGVAYDGPLAVLVNRLSASASEIFAGAIQDYGRGLIIGSRTFGKGTVQTLSDLSHGQIKLTRAKFYRISGESTQHRGVEPDILYPSLIDPDEIGESALDNALPWDRVRPVQYRLYGEPWRYLEALQDRHEQRIASDPDFVYLEKQAQLSKRLRDQQTSISLNKAQRQREMDAQETEQLALENQRRKALGMEPLDHWTDARDQDDDGASEAGQTSDDAKTESRDQRDGNGRKDGAGQKSDSGDDEAVDSDDAKPIDRAELQETSQILLDYVQLKSAS</sequence>
<feature type="compositionally biased region" description="Basic and acidic residues" evidence="6">
    <location>
        <begin position="696"/>
        <end position="706"/>
    </location>
</feature>
<dbReference type="Gene3D" id="2.30.42.10">
    <property type="match status" value="1"/>
</dbReference>
<dbReference type="Gene3D" id="3.90.226.10">
    <property type="entry name" value="2-enoyl-CoA Hydratase, Chain A, domain 1"/>
    <property type="match status" value="1"/>
</dbReference>
<dbReference type="PANTHER" id="PTHR32060:SF22">
    <property type="entry name" value="CARBOXYL-TERMINAL-PROCESSING PEPTIDASE 3, CHLOROPLASTIC"/>
    <property type="match status" value="1"/>
</dbReference>
<dbReference type="GO" id="GO:0007165">
    <property type="term" value="P:signal transduction"/>
    <property type="evidence" value="ECO:0007669"/>
    <property type="project" value="TreeGrafter"/>
</dbReference>
<dbReference type="GO" id="GO:0006508">
    <property type="term" value="P:proteolysis"/>
    <property type="evidence" value="ECO:0007669"/>
    <property type="project" value="UniProtKB-KW"/>
</dbReference>
<dbReference type="InterPro" id="IPR036034">
    <property type="entry name" value="PDZ_sf"/>
</dbReference>
<dbReference type="Pfam" id="PF11818">
    <property type="entry name" value="DUF3340"/>
    <property type="match status" value="1"/>
</dbReference>
<dbReference type="PANTHER" id="PTHR32060">
    <property type="entry name" value="TAIL-SPECIFIC PROTEASE"/>
    <property type="match status" value="1"/>
</dbReference>
<dbReference type="OrthoDB" id="9812068at2"/>
<feature type="signal peptide" evidence="7">
    <location>
        <begin position="1"/>
        <end position="25"/>
    </location>
</feature>
<dbReference type="CDD" id="cd07560">
    <property type="entry name" value="Peptidase_S41_CPP"/>
    <property type="match status" value="1"/>
</dbReference>
<dbReference type="InterPro" id="IPR005151">
    <property type="entry name" value="Tail-specific_protease"/>
</dbReference>
<evidence type="ECO:0000313" key="10">
    <source>
        <dbReference type="Proteomes" id="UP000186878"/>
    </source>
</evidence>
<keyword evidence="3 5" id="KW-0378">Hydrolase</keyword>
<dbReference type="NCBIfam" id="TIGR00225">
    <property type="entry name" value="prc"/>
    <property type="match status" value="1"/>
</dbReference>
<dbReference type="PROSITE" id="PS50106">
    <property type="entry name" value="PDZ"/>
    <property type="match status" value="1"/>
</dbReference>
<evidence type="ECO:0000259" key="8">
    <source>
        <dbReference type="PROSITE" id="PS50106"/>
    </source>
</evidence>
<evidence type="ECO:0000256" key="1">
    <source>
        <dbReference type="ARBA" id="ARBA00009179"/>
    </source>
</evidence>
<dbReference type="GO" id="GO:0008236">
    <property type="term" value="F:serine-type peptidase activity"/>
    <property type="evidence" value="ECO:0007669"/>
    <property type="project" value="UniProtKB-KW"/>
</dbReference>
<evidence type="ECO:0000256" key="2">
    <source>
        <dbReference type="ARBA" id="ARBA00022670"/>
    </source>
</evidence>
<keyword evidence="4 5" id="KW-0720">Serine protease</keyword>
<reference evidence="9 10" key="1">
    <citation type="submission" date="2016-12" db="EMBL/GenBank/DDBJ databases">
        <title>Draft genome sequences of strains Salinicola socius SMB35, Salinicola sp. MH3R3-1 and Chromohalobacter sp. SMB17 from the Verkhnekamsk potash mining region of Russia.</title>
        <authorList>
            <person name="Mavrodi D.V."/>
            <person name="Olsson B.E."/>
            <person name="Korsakova E.S."/>
            <person name="Pyankova A."/>
            <person name="Mavrodi O.V."/>
            <person name="Plotnikova E.G."/>
        </authorList>
    </citation>
    <scope>NUCLEOTIDE SEQUENCE [LARGE SCALE GENOMIC DNA]</scope>
    <source>
        <strain evidence="9 10">SMB35</strain>
    </source>
</reference>
<comment type="caution">
    <text evidence="9">The sequence shown here is derived from an EMBL/GenBank/DDBJ whole genome shotgun (WGS) entry which is preliminary data.</text>
</comment>
<feature type="compositionally biased region" description="Polar residues" evidence="6">
    <location>
        <begin position="602"/>
        <end position="611"/>
    </location>
</feature>
<dbReference type="CDD" id="cd06782">
    <property type="entry name" value="cpPDZ_CPP-like"/>
    <property type="match status" value="1"/>
</dbReference>
<organism evidence="9 10">
    <name type="scientific">Salinicola socius</name>
    <dbReference type="NCBI Taxonomy" id="404433"/>
    <lineage>
        <taxon>Bacteria</taxon>
        <taxon>Pseudomonadati</taxon>
        <taxon>Pseudomonadota</taxon>
        <taxon>Gammaproteobacteria</taxon>
        <taxon>Oceanospirillales</taxon>
        <taxon>Halomonadaceae</taxon>
        <taxon>Salinicola</taxon>
    </lineage>
</organism>
<evidence type="ECO:0000256" key="4">
    <source>
        <dbReference type="ARBA" id="ARBA00022825"/>
    </source>
</evidence>
<dbReference type="Pfam" id="PF00595">
    <property type="entry name" value="PDZ"/>
    <property type="match status" value="1"/>
</dbReference>
<keyword evidence="2 5" id="KW-0645">Protease</keyword>
<feature type="domain" description="PDZ" evidence="8">
    <location>
        <begin position="232"/>
        <end position="303"/>
    </location>
</feature>
<comment type="similarity">
    <text evidence="1 5">Belongs to the peptidase S41A family.</text>
</comment>
<dbReference type="GO" id="GO:0004175">
    <property type="term" value="F:endopeptidase activity"/>
    <property type="evidence" value="ECO:0007669"/>
    <property type="project" value="TreeGrafter"/>
</dbReference>
<feature type="region of interest" description="Disordered" evidence="6">
    <location>
        <begin position="638"/>
        <end position="711"/>
    </location>
</feature>
<keyword evidence="10" id="KW-1185">Reference proteome</keyword>
<dbReference type="Proteomes" id="UP000186878">
    <property type="component" value="Unassembled WGS sequence"/>
</dbReference>
<proteinExistence type="inferred from homology"/>
<dbReference type="InterPro" id="IPR020992">
    <property type="entry name" value="Tail_Prtase_C"/>
</dbReference>
<dbReference type="Pfam" id="PF03572">
    <property type="entry name" value="Peptidase_S41"/>
    <property type="match status" value="1"/>
</dbReference>
<dbReference type="InterPro" id="IPR001478">
    <property type="entry name" value="PDZ"/>
</dbReference>
<accession>A0A1Q8SQD2</accession>
<evidence type="ECO:0000256" key="7">
    <source>
        <dbReference type="SAM" id="SignalP"/>
    </source>
</evidence>
<evidence type="ECO:0000256" key="5">
    <source>
        <dbReference type="RuleBase" id="RU004404"/>
    </source>
</evidence>
<dbReference type="SUPFAM" id="SSF50156">
    <property type="entry name" value="PDZ domain-like"/>
    <property type="match status" value="1"/>
</dbReference>
<dbReference type="RefSeq" id="WP_075570714.1">
    <property type="nucleotide sequence ID" value="NZ_MSDO01000020.1"/>
</dbReference>
<feature type="chain" id="PRO_5012819217" evidence="7">
    <location>
        <begin position="26"/>
        <end position="723"/>
    </location>
</feature>
<evidence type="ECO:0000256" key="3">
    <source>
        <dbReference type="ARBA" id="ARBA00022801"/>
    </source>
</evidence>
<feature type="compositionally biased region" description="Basic and acidic residues" evidence="6">
    <location>
        <begin position="662"/>
        <end position="681"/>
    </location>
</feature>